<accession>A0A672LAK6</accession>
<evidence type="ECO:0000313" key="4">
    <source>
        <dbReference type="Proteomes" id="UP000472262"/>
    </source>
</evidence>
<dbReference type="InParanoid" id="A0A672LAK6"/>
<dbReference type="InterPro" id="IPR027417">
    <property type="entry name" value="P-loop_NTPase"/>
</dbReference>
<organism evidence="3 4">
    <name type="scientific">Sinocyclocheilus grahami</name>
    <name type="common">Dianchi golden-line fish</name>
    <name type="synonym">Barbus grahami</name>
    <dbReference type="NCBI Taxonomy" id="75366"/>
    <lineage>
        <taxon>Eukaryota</taxon>
        <taxon>Metazoa</taxon>
        <taxon>Chordata</taxon>
        <taxon>Craniata</taxon>
        <taxon>Vertebrata</taxon>
        <taxon>Euteleostomi</taxon>
        <taxon>Actinopterygii</taxon>
        <taxon>Neopterygii</taxon>
        <taxon>Teleostei</taxon>
        <taxon>Ostariophysi</taxon>
        <taxon>Cypriniformes</taxon>
        <taxon>Cyprinidae</taxon>
        <taxon>Cyprininae</taxon>
        <taxon>Sinocyclocheilus</taxon>
    </lineage>
</organism>
<dbReference type="Ensembl" id="ENSSGRT00000024439.1">
    <property type="protein sequence ID" value="ENSSGRP00000022659.1"/>
    <property type="gene ID" value="ENSSGRG00000013459.1"/>
</dbReference>
<keyword evidence="1" id="KW-0547">Nucleotide-binding</keyword>
<evidence type="ECO:0000313" key="3">
    <source>
        <dbReference type="Ensembl" id="ENSSGRP00000022659.1"/>
    </source>
</evidence>
<proteinExistence type="predicted"/>
<protein>
    <recommendedName>
        <fullName evidence="5">Kinesin motor domain-containing protein</fullName>
    </recommendedName>
</protein>
<evidence type="ECO:0000256" key="1">
    <source>
        <dbReference type="ARBA" id="ARBA00022741"/>
    </source>
</evidence>
<name>A0A672LAK6_SINGR</name>
<dbReference type="Proteomes" id="UP000472262">
    <property type="component" value="Unassembled WGS sequence"/>
</dbReference>
<evidence type="ECO:0000256" key="2">
    <source>
        <dbReference type="ARBA" id="ARBA00022840"/>
    </source>
</evidence>
<dbReference type="AlphaFoldDB" id="A0A672LAK6"/>
<dbReference type="InterPro" id="IPR036961">
    <property type="entry name" value="Kinesin_motor_dom_sf"/>
</dbReference>
<dbReference type="GO" id="GO:0005524">
    <property type="term" value="F:ATP binding"/>
    <property type="evidence" value="ECO:0007669"/>
    <property type="project" value="UniProtKB-KW"/>
</dbReference>
<dbReference type="GO" id="GO:0048731">
    <property type="term" value="P:system development"/>
    <property type="evidence" value="ECO:0007669"/>
    <property type="project" value="UniProtKB-ARBA"/>
</dbReference>
<dbReference type="Gene3D" id="3.40.850.10">
    <property type="entry name" value="Kinesin motor domain"/>
    <property type="match status" value="1"/>
</dbReference>
<evidence type="ECO:0008006" key="5">
    <source>
        <dbReference type="Google" id="ProtNLM"/>
    </source>
</evidence>
<reference evidence="3" key="1">
    <citation type="submission" date="2025-08" db="UniProtKB">
        <authorList>
            <consortium name="Ensembl"/>
        </authorList>
    </citation>
    <scope>IDENTIFICATION</scope>
</reference>
<dbReference type="SUPFAM" id="SSF52540">
    <property type="entry name" value="P-loop containing nucleoside triphosphate hydrolases"/>
    <property type="match status" value="1"/>
</dbReference>
<sequence length="136" mass="15513">MSDTKVKVAVRVRPMNRREIELSTKCVVEMEENQTILHPPPSNAKGESRYSHIITVFAFDHCFWSMDESNIPKYAGESGFNTHTSAMIMDYIVIWKALEMTWIPSVGSENRSARFLMLVQTSSGLLRKSKVSDSMH</sequence>
<dbReference type="PANTHER" id="PTHR47117">
    <property type="entry name" value="STAR-RELATED LIPID TRANSFER PROTEIN 9"/>
    <property type="match status" value="1"/>
</dbReference>
<keyword evidence="4" id="KW-1185">Reference proteome</keyword>
<keyword evidence="2" id="KW-0067">ATP-binding</keyword>
<reference evidence="3" key="2">
    <citation type="submission" date="2025-09" db="UniProtKB">
        <authorList>
            <consortium name="Ensembl"/>
        </authorList>
    </citation>
    <scope>IDENTIFICATION</scope>
</reference>